<accession>A0A935W4I4</accession>
<comment type="caution">
    <text evidence="3">The sequence shown here is derived from an EMBL/GenBank/DDBJ whole genome shotgun (WGS) entry which is preliminary data.</text>
</comment>
<organism evidence="3 4">
    <name type="scientific">Candidatus Accumulibacter affinis</name>
    <dbReference type="NCBI Taxonomy" id="2954384"/>
    <lineage>
        <taxon>Bacteria</taxon>
        <taxon>Pseudomonadati</taxon>
        <taxon>Pseudomonadota</taxon>
        <taxon>Betaproteobacteria</taxon>
        <taxon>Candidatus Accumulibacter</taxon>
    </lineage>
</organism>
<reference evidence="3 4" key="1">
    <citation type="submission" date="2020-10" db="EMBL/GenBank/DDBJ databases">
        <title>Connecting structure to function with the recovery of over 1000 high-quality activated sludge metagenome-assembled genomes encoding full-length rRNA genes using long-read sequencing.</title>
        <authorList>
            <person name="Singleton C.M."/>
            <person name="Petriglieri F."/>
            <person name="Kristensen J.M."/>
            <person name="Kirkegaard R.H."/>
            <person name="Michaelsen T.Y."/>
            <person name="Andersen M.H."/>
            <person name="Karst S.M."/>
            <person name="Dueholm M.S."/>
            <person name="Nielsen P.H."/>
            <person name="Albertsen M."/>
        </authorList>
    </citation>
    <scope>NUCLEOTIDE SEQUENCE [LARGE SCALE GENOMIC DNA]</scope>
    <source>
        <strain evidence="3">Fred_18-Q3-R57-64_BAT3C.720</strain>
    </source>
</reference>
<keyword evidence="1" id="KW-0812">Transmembrane</keyword>
<keyword evidence="1" id="KW-0472">Membrane</keyword>
<evidence type="ECO:0000259" key="2">
    <source>
        <dbReference type="Pfam" id="PF07885"/>
    </source>
</evidence>
<dbReference type="AlphaFoldDB" id="A0A935W4I4"/>
<dbReference type="Gene3D" id="1.10.287.70">
    <property type="match status" value="1"/>
</dbReference>
<keyword evidence="3" id="KW-0406">Ion transport</keyword>
<dbReference type="SUPFAM" id="SSF81324">
    <property type="entry name" value="Voltage-gated potassium channels"/>
    <property type="match status" value="1"/>
</dbReference>
<keyword evidence="3" id="KW-0813">Transport</keyword>
<dbReference type="Pfam" id="PF07885">
    <property type="entry name" value="Ion_trans_2"/>
    <property type="match status" value="1"/>
</dbReference>
<proteinExistence type="predicted"/>
<evidence type="ECO:0000256" key="1">
    <source>
        <dbReference type="SAM" id="Phobius"/>
    </source>
</evidence>
<feature type="transmembrane region" description="Helical" evidence="1">
    <location>
        <begin position="115"/>
        <end position="133"/>
    </location>
</feature>
<feature type="transmembrane region" description="Helical" evidence="1">
    <location>
        <begin position="49"/>
        <end position="76"/>
    </location>
</feature>
<feature type="transmembrane region" description="Helical" evidence="1">
    <location>
        <begin position="6"/>
        <end position="28"/>
    </location>
</feature>
<evidence type="ECO:0000313" key="3">
    <source>
        <dbReference type="EMBL" id="MBK7954149.1"/>
    </source>
</evidence>
<name>A0A935W4I4_9PROT</name>
<keyword evidence="1" id="KW-1133">Transmembrane helix</keyword>
<dbReference type="InterPro" id="IPR013099">
    <property type="entry name" value="K_chnl_dom"/>
</dbReference>
<feature type="domain" description="Potassium channel" evidence="2">
    <location>
        <begin position="68"/>
        <end position="134"/>
    </location>
</feature>
<sequence>MMLPNLIVGLPAMLLCLILQAMFTFWALRHYVRRSGQNAAGSGASVEILPLLTAMLILTAGNLLQITLWGCLFLVLGEFSEFYEAVYHSGVNFASLGYGDIVMSKSWKLLGPLEAVNGVLMVGMSGAALVAMLQQLIKKQHEQHTRTG</sequence>
<dbReference type="EMBL" id="JADJOT010000008">
    <property type="protein sequence ID" value="MBK7954149.1"/>
    <property type="molecule type" value="Genomic_DNA"/>
</dbReference>
<protein>
    <submittedName>
        <fullName evidence="3">Two pore domain potassium channel family protein</fullName>
    </submittedName>
</protein>
<dbReference type="GO" id="GO:0034220">
    <property type="term" value="P:monoatomic ion transmembrane transport"/>
    <property type="evidence" value="ECO:0007669"/>
    <property type="project" value="UniProtKB-KW"/>
</dbReference>
<gene>
    <name evidence="3" type="ORF">IPK02_09425</name>
</gene>
<keyword evidence="3" id="KW-0407">Ion channel</keyword>
<dbReference type="Proteomes" id="UP000706151">
    <property type="component" value="Unassembled WGS sequence"/>
</dbReference>
<evidence type="ECO:0000313" key="4">
    <source>
        <dbReference type="Proteomes" id="UP000706151"/>
    </source>
</evidence>